<keyword evidence="5" id="KW-0488">Methylation</keyword>
<dbReference type="InterPro" id="IPR045584">
    <property type="entry name" value="Pilin-like"/>
</dbReference>
<dbReference type="Pfam" id="PF08334">
    <property type="entry name" value="T2SSG"/>
    <property type="match status" value="1"/>
</dbReference>
<dbReference type="InterPro" id="IPR010054">
    <property type="entry name" value="Type2_sec_GspG"/>
</dbReference>
<dbReference type="AlphaFoldDB" id="A0A372DKI9"/>
<evidence type="ECO:0000256" key="4">
    <source>
        <dbReference type="ARBA" id="ARBA00022475"/>
    </source>
</evidence>
<dbReference type="Proteomes" id="UP000262917">
    <property type="component" value="Unassembled WGS sequence"/>
</dbReference>
<dbReference type="PROSITE" id="PS00409">
    <property type="entry name" value="PROKAR_NTER_METHYL"/>
    <property type="match status" value="1"/>
</dbReference>
<dbReference type="NCBIfam" id="TIGR01710">
    <property type="entry name" value="typeII_sec_gspG"/>
    <property type="match status" value="1"/>
</dbReference>
<dbReference type="GO" id="GO:0005886">
    <property type="term" value="C:plasma membrane"/>
    <property type="evidence" value="ECO:0007669"/>
    <property type="project" value="UniProtKB-SubCell"/>
</dbReference>
<dbReference type="InterPro" id="IPR012902">
    <property type="entry name" value="N_methyl_site"/>
</dbReference>
<accession>A0A372DKI9</accession>
<dbReference type="OrthoDB" id="9795612at2"/>
<gene>
    <name evidence="13" type="primary">gspG</name>
    <name evidence="13" type="ORF">D0Y53_08665</name>
</gene>
<dbReference type="RefSeq" id="WP_117202834.1">
    <property type="nucleotide sequence ID" value="NZ_JBHTBK010000011.1"/>
</dbReference>
<feature type="region of interest" description="Disordered" evidence="10">
    <location>
        <begin position="121"/>
        <end position="142"/>
    </location>
</feature>
<evidence type="ECO:0000313" key="13">
    <source>
        <dbReference type="EMBL" id="RFP60095.1"/>
    </source>
</evidence>
<sequence>MNKTTESPAAGFTLVEVLVVVVILGILAAVVVPRVMSRPDDARAVRAAQDVAAIVAALDMYRLDNYAYPSSEQGLAALVTRPSAASGWREGGYLATLPRDPWDREYQYLNPGRHGEIDVWTQGADGKPGGEGIDGDVGNWQR</sequence>
<evidence type="ECO:0000256" key="8">
    <source>
        <dbReference type="ARBA" id="ARBA00022989"/>
    </source>
</evidence>
<dbReference type="NCBIfam" id="TIGR02532">
    <property type="entry name" value="IV_pilin_GFxxxE"/>
    <property type="match status" value="1"/>
</dbReference>
<comment type="caution">
    <text evidence="13">The sequence shown here is derived from an EMBL/GenBank/DDBJ whole genome shotgun (WGS) entry which is preliminary data.</text>
</comment>
<comment type="similarity">
    <text evidence="2">Belongs to the GSP G family.</text>
</comment>
<dbReference type="InterPro" id="IPR000983">
    <property type="entry name" value="Bac_GSPG_pilin"/>
</dbReference>
<keyword evidence="9 11" id="KW-0472">Membrane</keyword>
<evidence type="ECO:0000313" key="14">
    <source>
        <dbReference type="Proteomes" id="UP000262917"/>
    </source>
</evidence>
<keyword evidence="7 11" id="KW-0812">Transmembrane</keyword>
<organism evidence="13 14">
    <name type="scientific">Cognatiluteimonas weifangensis</name>
    <dbReference type="NCBI Taxonomy" id="2303539"/>
    <lineage>
        <taxon>Bacteria</taxon>
        <taxon>Pseudomonadati</taxon>
        <taxon>Pseudomonadota</taxon>
        <taxon>Gammaproteobacteria</taxon>
        <taxon>Lysobacterales</taxon>
        <taxon>Lysobacteraceae</taxon>
        <taxon>Cognatiluteimonas</taxon>
    </lineage>
</organism>
<dbReference type="SUPFAM" id="SSF54523">
    <property type="entry name" value="Pili subunits"/>
    <property type="match status" value="1"/>
</dbReference>
<proteinExistence type="inferred from homology"/>
<evidence type="ECO:0000256" key="1">
    <source>
        <dbReference type="ARBA" id="ARBA00004377"/>
    </source>
</evidence>
<dbReference type="Pfam" id="PF07963">
    <property type="entry name" value="N_methyl"/>
    <property type="match status" value="1"/>
</dbReference>
<evidence type="ECO:0000256" key="3">
    <source>
        <dbReference type="ARBA" id="ARBA00020042"/>
    </source>
</evidence>
<dbReference type="Gene3D" id="3.30.700.10">
    <property type="entry name" value="Glycoprotein, Type 4 Pilin"/>
    <property type="match status" value="1"/>
</dbReference>
<dbReference type="GO" id="GO:0015627">
    <property type="term" value="C:type II protein secretion system complex"/>
    <property type="evidence" value="ECO:0007669"/>
    <property type="project" value="InterPro"/>
</dbReference>
<evidence type="ECO:0000256" key="10">
    <source>
        <dbReference type="SAM" id="MobiDB-lite"/>
    </source>
</evidence>
<evidence type="ECO:0000256" key="11">
    <source>
        <dbReference type="SAM" id="Phobius"/>
    </source>
</evidence>
<dbReference type="PANTHER" id="PTHR30093">
    <property type="entry name" value="GENERAL SECRETION PATHWAY PROTEIN G"/>
    <property type="match status" value="1"/>
</dbReference>
<keyword evidence="6" id="KW-0997">Cell inner membrane</keyword>
<feature type="transmembrane region" description="Helical" evidence="11">
    <location>
        <begin position="12"/>
        <end position="33"/>
    </location>
</feature>
<evidence type="ECO:0000259" key="12">
    <source>
        <dbReference type="Pfam" id="PF08334"/>
    </source>
</evidence>
<keyword evidence="8 11" id="KW-1133">Transmembrane helix</keyword>
<dbReference type="PRINTS" id="PR00813">
    <property type="entry name" value="BCTERIALGSPG"/>
</dbReference>
<reference evidence="13 14" key="1">
    <citation type="submission" date="2018-08" db="EMBL/GenBank/DDBJ databases">
        <title>Lysobacter weifangensis sp. nov., a new member of the family 'Xanthomonadaceae', isolated from soil in a farmland.</title>
        <authorList>
            <person name="Zhao H."/>
        </authorList>
    </citation>
    <scope>NUCLEOTIDE SEQUENCE [LARGE SCALE GENOMIC DNA]</scope>
    <source>
        <strain evidence="13 14">WF-2</strain>
    </source>
</reference>
<dbReference type="GO" id="GO:0015628">
    <property type="term" value="P:protein secretion by the type II secretion system"/>
    <property type="evidence" value="ECO:0007669"/>
    <property type="project" value="InterPro"/>
</dbReference>
<evidence type="ECO:0000256" key="7">
    <source>
        <dbReference type="ARBA" id="ARBA00022692"/>
    </source>
</evidence>
<keyword evidence="4" id="KW-1003">Cell membrane</keyword>
<comment type="subcellular location">
    <subcellularLocation>
        <location evidence="1">Cell inner membrane</location>
        <topology evidence="1">Single-pass membrane protein</topology>
    </subcellularLocation>
</comment>
<name>A0A372DKI9_9GAMM</name>
<evidence type="ECO:0000256" key="5">
    <source>
        <dbReference type="ARBA" id="ARBA00022481"/>
    </source>
</evidence>
<dbReference type="PANTHER" id="PTHR30093:SF44">
    <property type="entry name" value="TYPE II SECRETION SYSTEM CORE PROTEIN G"/>
    <property type="match status" value="1"/>
</dbReference>
<evidence type="ECO:0000256" key="6">
    <source>
        <dbReference type="ARBA" id="ARBA00022519"/>
    </source>
</evidence>
<dbReference type="InterPro" id="IPR013545">
    <property type="entry name" value="T2SS_protein-GspG_C"/>
</dbReference>
<protein>
    <recommendedName>
        <fullName evidence="3">Type II secretion system core protein G</fullName>
    </recommendedName>
</protein>
<feature type="domain" description="Type II secretion system protein GspG C-terminal" evidence="12">
    <location>
        <begin position="34"/>
        <end position="140"/>
    </location>
</feature>
<evidence type="ECO:0000256" key="9">
    <source>
        <dbReference type="ARBA" id="ARBA00023136"/>
    </source>
</evidence>
<keyword evidence="14" id="KW-1185">Reference proteome</keyword>
<evidence type="ECO:0000256" key="2">
    <source>
        <dbReference type="ARBA" id="ARBA00009984"/>
    </source>
</evidence>
<dbReference type="EMBL" id="QVPD01000008">
    <property type="protein sequence ID" value="RFP60095.1"/>
    <property type="molecule type" value="Genomic_DNA"/>
</dbReference>